<dbReference type="Pfam" id="PF00300">
    <property type="entry name" value="His_Phos_1"/>
    <property type="match status" value="1"/>
</dbReference>
<dbReference type="PANTHER" id="PTHR48100">
    <property type="entry name" value="BROAD-SPECIFICITY PHOSPHATASE YOR283W-RELATED"/>
    <property type="match status" value="1"/>
</dbReference>
<dbReference type="eggNOG" id="COG0406">
    <property type="taxonomic scope" value="Bacteria"/>
</dbReference>
<dbReference type="InterPro" id="IPR013078">
    <property type="entry name" value="His_Pase_superF_clade-1"/>
</dbReference>
<evidence type="ECO:0000256" key="1">
    <source>
        <dbReference type="PIRSR" id="PIRSR613078-1"/>
    </source>
</evidence>
<protein>
    <submittedName>
        <fullName evidence="3">Putative phosphoglycerate mutase</fullName>
        <ecNumber evidence="3">5.4.2.1</ecNumber>
    </submittedName>
</protein>
<comment type="caution">
    <text evidence="3">The sequence shown here is derived from an EMBL/GenBank/DDBJ whole genome shotgun (WGS) entry which is preliminary data.</text>
</comment>
<dbReference type="GO" id="GO:0016791">
    <property type="term" value="F:phosphatase activity"/>
    <property type="evidence" value="ECO:0007669"/>
    <property type="project" value="TreeGrafter"/>
</dbReference>
<keyword evidence="4" id="KW-1185">Reference proteome</keyword>
<dbReference type="InterPro" id="IPR001345">
    <property type="entry name" value="PG/BPGM_mutase_AS"/>
</dbReference>
<dbReference type="Gene3D" id="3.40.50.1240">
    <property type="entry name" value="Phosphoglycerate mutase-like"/>
    <property type="match status" value="1"/>
</dbReference>
<dbReference type="CDD" id="cd07067">
    <property type="entry name" value="HP_PGM_like"/>
    <property type="match status" value="1"/>
</dbReference>
<dbReference type="EMBL" id="CAIZ01000099">
    <property type="protein sequence ID" value="CCH69764.1"/>
    <property type="molecule type" value="Genomic_DNA"/>
</dbReference>
<feature type="binding site" evidence="2">
    <location>
        <begin position="13"/>
        <end position="20"/>
    </location>
    <ligand>
        <name>substrate</name>
    </ligand>
</feature>
<keyword evidence="3" id="KW-0413">Isomerase</keyword>
<dbReference type="SUPFAM" id="SSF53254">
    <property type="entry name" value="Phosphoglycerate mutase-like"/>
    <property type="match status" value="1"/>
</dbReference>
<dbReference type="Proteomes" id="UP000013167">
    <property type="component" value="Unassembled WGS sequence"/>
</dbReference>
<evidence type="ECO:0000256" key="2">
    <source>
        <dbReference type="PIRSR" id="PIRSR613078-2"/>
    </source>
</evidence>
<dbReference type="OrthoDB" id="4697614at2"/>
<dbReference type="GO" id="GO:0016853">
    <property type="term" value="F:isomerase activity"/>
    <property type="evidence" value="ECO:0007669"/>
    <property type="project" value="UniProtKB-KW"/>
</dbReference>
<dbReference type="GO" id="GO:0005737">
    <property type="term" value="C:cytoplasm"/>
    <property type="evidence" value="ECO:0007669"/>
    <property type="project" value="TreeGrafter"/>
</dbReference>
<dbReference type="EC" id="5.4.2.1" evidence="3"/>
<evidence type="ECO:0000313" key="4">
    <source>
        <dbReference type="Proteomes" id="UP000013167"/>
    </source>
</evidence>
<dbReference type="InterPro" id="IPR029033">
    <property type="entry name" value="His_PPase_superfam"/>
</dbReference>
<accession>N0E491</accession>
<feature type="binding site" evidence="2">
    <location>
        <position position="63"/>
    </location>
    <ligand>
        <name>substrate</name>
    </ligand>
</feature>
<proteinExistence type="predicted"/>
<name>N0E491_9MICO</name>
<reference evidence="3 4" key="1">
    <citation type="journal article" date="2013" name="ISME J.">
        <title>A metabolic model for members of the genus Tetrasphaera involved in enhanced biological phosphorus removal.</title>
        <authorList>
            <person name="Kristiansen R."/>
            <person name="Nguyen H.T.T."/>
            <person name="Saunders A.M."/>
            <person name="Nielsen J.L."/>
            <person name="Wimmer R."/>
            <person name="Le V.Q."/>
            <person name="McIlroy S.J."/>
            <person name="Petrovski S."/>
            <person name="Seviour R.J."/>
            <person name="Calteau A."/>
            <person name="Nielsen K.L."/>
            <person name="Nielsen P.H."/>
        </authorList>
    </citation>
    <scope>NUCLEOTIDE SEQUENCE [LARGE SCALE GENOMIC DNA]</scope>
    <source>
        <strain evidence="3 4">Lp2</strain>
    </source>
</reference>
<gene>
    <name evidence="3" type="ORF">BN10_310002</name>
</gene>
<dbReference type="STRING" id="1193181.BN10_310002"/>
<dbReference type="HOGENOM" id="CLU_033323_9_5_11"/>
<dbReference type="AlphaFoldDB" id="N0E491"/>
<sequence>MSSTAQRRIIILRHGETDHNAAGIWQGQLDTELSERGLAQAEACGPAVMALGPSRIVSSDLRRAAVTAQAVARAGGIPLSLDPRFREIHAGQWQGMDNTEVSARFPEERAAVLRGEDIKRGVDGESMGDVLVRVREGLDDLVASMAPGECVVVSTHGAAARAVAAALLDLDLALAWRILGSFGNCHWAELEQGNHGWRLITWNVSAGLVETVAGSPPP</sequence>
<dbReference type="PROSITE" id="PS00175">
    <property type="entry name" value="PG_MUTASE"/>
    <property type="match status" value="1"/>
</dbReference>
<dbReference type="InterPro" id="IPR050275">
    <property type="entry name" value="PGM_Phosphatase"/>
</dbReference>
<organism evidence="3 4">
    <name type="scientific">Phycicoccus elongatus Lp2</name>
    <dbReference type="NCBI Taxonomy" id="1193181"/>
    <lineage>
        <taxon>Bacteria</taxon>
        <taxon>Bacillati</taxon>
        <taxon>Actinomycetota</taxon>
        <taxon>Actinomycetes</taxon>
        <taxon>Micrococcales</taxon>
        <taxon>Intrasporangiaceae</taxon>
        <taxon>Phycicoccus</taxon>
    </lineage>
</organism>
<dbReference type="PANTHER" id="PTHR48100:SF62">
    <property type="entry name" value="GLUCOSYL-3-PHOSPHOGLYCERATE PHOSPHATASE"/>
    <property type="match status" value="1"/>
</dbReference>
<feature type="active site" description="Proton donor/acceptor" evidence="1">
    <location>
        <position position="87"/>
    </location>
</feature>
<dbReference type="RefSeq" id="WP_010849656.1">
    <property type="nucleotide sequence ID" value="NZ_HF570956.1"/>
</dbReference>
<dbReference type="SMART" id="SM00855">
    <property type="entry name" value="PGAM"/>
    <property type="match status" value="1"/>
</dbReference>
<evidence type="ECO:0000313" key="3">
    <source>
        <dbReference type="EMBL" id="CCH69764.1"/>
    </source>
</evidence>
<feature type="active site" description="Tele-phosphohistidine intermediate" evidence="1">
    <location>
        <position position="14"/>
    </location>
</feature>